<dbReference type="GeneID" id="54580616"/>
<dbReference type="RefSeq" id="XP_033676506.1">
    <property type="nucleotide sequence ID" value="XM_033827286.1"/>
</dbReference>
<dbReference type="Proteomes" id="UP000800094">
    <property type="component" value="Unassembled WGS sequence"/>
</dbReference>
<reference evidence="2" key="1">
    <citation type="journal article" date="2020" name="Stud. Mycol.">
        <title>101 Dothideomycetes genomes: a test case for predicting lifestyles and emergence of pathogens.</title>
        <authorList>
            <person name="Haridas S."/>
            <person name="Albert R."/>
            <person name="Binder M."/>
            <person name="Bloem J."/>
            <person name="Labutti K."/>
            <person name="Salamov A."/>
            <person name="Andreopoulos B."/>
            <person name="Baker S."/>
            <person name="Barry K."/>
            <person name="Bills G."/>
            <person name="Bluhm B."/>
            <person name="Cannon C."/>
            <person name="Castanera R."/>
            <person name="Culley D."/>
            <person name="Daum C."/>
            <person name="Ezra D."/>
            <person name="Gonzalez J."/>
            <person name="Henrissat B."/>
            <person name="Kuo A."/>
            <person name="Liang C."/>
            <person name="Lipzen A."/>
            <person name="Lutzoni F."/>
            <person name="Magnuson J."/>
            <person name="Mondo S."/>
            <person name="Nolan M."/>
            <person name="Ohm R."/>
            <person name="Pangilinan J."/>
            <person name="Park H.-J."/>
            <person name="Ramirez L."/>
            <person name="Alfaro M."/>
            <person name="Sun H."/>
            <person name="Tritt A."/>
            <person name="Yoshinaga Y."/>
            <person name="Zwiers L.-H."/>
            <person name="Turgeon B."/>
            <person name="Goodwin S."/>
            <person name="Spatafora J."/>
            <person name="Crous P."/>
            <person name="Grigoriev I."/>
        </authorList>
    </citation>
    <scope>NUCLEOTIDE SEQUENCE</scope>
    <source>
        <strain evidence="2">CBS 122368</strain>
    </source>
</reference>
<evidence type="ECO:0000313" key="2">
    <source>
        <dbReference type="EMBL" id="KAF2241502.1"/>
    </source>
</evidence>
<keyword evidence="3" id="KW-1185">Reference proteome</keyword>
<proteinExistence type="predicted"/>
<protein>
    <submittedName>
        <fullName evidence="2">Uncharacterized protein</fullName>
    </submittedName>
</protein>
<gene>
    <name evidence="2" type="ORF">BU26DRAFT_511293</name>
</gene>
<feature type="region of interest" description="Disordered" evidence="1">
    <location>
        <begin position="169"/>
        <end position="194"/>
    </location>
</feature>
<dbReference type="EMBL" id="ML987211">
    <property type="protein sequence ID" value="KAF2241502.1"/>
    <property type="molecule type" value="Genomic_DNA"/>
</dbReference>
<name>A0A6A6HUR1_9PLEO</name>
<evidence type="ECO:0000256" key="1">
    <source>
        <dbReference type="SAM" id="MobiDB-lite"/>
    </source>
</evidence>
<dbReference type="OrthoDB" id="3679482at2759"/>
<accession>A0A6A6HUR1</accession>
<organism evidence="2 3">
    <name type="scientific">Trematosphaeria pertusa</name>
    <dbReference type="NCBI Taxonomy" id="390896"/>
    <lineage>
        <taxon>Eukaryota</taxon>
        <taxon>Fungi</taxon>
        <taxon>Dikarya</taxon>
        <taxon>Ascomycota</taxon>
        <taxon>Pezizomycotina</taxon>
        <taxon>Dothideomycetes</taxon>
        <taxon>Pleosporomycetidae</taxon>
        <taxon>Pleosporales</taxon>
        <taxon>Massarineae</taxon>
        <taxon>Trematosphaeriaceae</taxon>
        <taxon>Trematosphaeria</taxon>
    </lineage>
</organism>
<evidence type="ECO:0000313" key="3">
    <source>
        <dbReference type="Proteomes" id="UP000800094"/>
    </source>
</evidence>
<sequence>MSNQYDYAAFEQQRAPASPGTPVEQQLRNYFQPQSSEATEEVLFGYYKWLDWYGSNVNVDQLLEGDWSPEKEKDMRCALKAITYPRTWGLGSSSGTKTRLVVTPVMCTPYYVPQIILEGFEPRFNLAQAYGPVLYSSYQIRVSAPAVTVAAPSKPASESTKNSSPIFEAEDEAGDSAAPAEDSNPSTTHCPSATAPEVIPAAAPAMDLSPELLAALRKRFTTKMIHIGKIEAFVADPGADPITQATISTETPYAAVSIISAGRVEGIFAIPVDGPRGHTLVDDYLCLEAWEPNKRGVYYLGINLAECAAREWELRDEVEVVEVISLEGGKRT</sequence>
<dbReference type="AlphaFoldDB" id="A0A6A6HUR1"/>